<dbReference type="SUPFAM" id="SSF55785">
    <property type="entry name" value="PYP-like sensor domain (PAS domain)"/>
    <property type="match status" value="1"/>
</dbReference>
<comment type="caution">
    <text evidence="5">The sequence shown here is derived from an EMBL/GenBank/DDBJ whole genome shotgun (WGS) entry which is preliminary data.</text>
</comment>
<keyword evidence="3" id="KW-0804">Transcription</keyword>
<evidence type="ECO:0000256" key="3">
    <source>
        <dbReference type="ARBA" id="ARBA00023163"/>
    </source>
</evidence>
<dbReference type="AlphaFoldDB" id="A0A5C8PMC5"/>
<proteinExistence type="predicted"/>
<dbReference type="PROSITE" id="PS50112">
    <property type="entry name" value="PAS"/>
    <property type="match status" value="1"/>
</dbReference>
<name>A0A5C8PMC5_9HYPH</name>
<dbReference type="InterPro" id="IPR016032">
    <property type="entry name" value="Sig_transdc_resp-reg_C-effctor"/>
</dbReference>
<dbReference type="GO" id="GO:0006355">
    <property type="term" value="P:regulation of DNA-templated transcription"/>
    <property type="evidence" value="ECO:0007669"/>
    <property type="project" value="InterPro"/>
</dbReference>
<keyword evidence="1" id="KW-0805">Transcription regulation</keyword>
<evidence type="ECO:0000259" key="4">
    <source>
        <dbReference type="PROSITE" id="PS50112"/>
    </source>
</evidence>
<dbReference type="InterPro" id="IPR000014">
    <property type="entry name" value="PAS"/>
</dbReference>
<dbReference type="InterPro" id="IPR035965">
    <property type="entry name" value="PAS-like_dom_sf"/>
</dbReference>
<dbReference type="Pfam" id="PF00196">
    <property type="entry name" value="GerE"/>
    <property type="match status" value="1"/>
</dbReference>
<dbReference type="PROSITE" id="PS00622">
    <property type="entry name" value="HTH_LUXR_1"/>
    <property type="match status" value="1"/>
</dbReference>
<dbReference type="PANTHER" id="PTHR44688:SF16">
    <property type="entry name" value="DNA-BINDING TRANSCRIPTIONAL ACTIVATOR DEVR_DOSR"/>
    <property type="match status" value="1"/>
</dbReference>
<protein>
    <recommendedName>
        <fullName evidence="4">PAS domain-containing protein</fullName>
    </recommendedName>
</protein>
<dbReference type="InterPro" id="IPR000792">
    <property type="entry name" value="Tscrpt_reg_LuxR_C"/>
</dbReference>
<dbReference type="SUPFAM" id="SSF46894">
    <property type="entry name" value="C-terminal effector domain of the bipartite response regulators"/>
    <property type="match status" value="1"/>
</dbReference>
<accession>A0A5C8PMC5</accession>
<feature type="domain" description="PAS" evidence="4">
    <location>
        <begin position="179"/>
        <end position="249"/>
    </location>
</feature>
<organism evidence="5 6">
    <name type="scientific">Vineibacter terrae</name>
    <dbReference type="NCBI Taxonomy" id="2586908"/>
    <lineage>
        <taxon>Bacteria</taxon>
        <taxon>Pseudomonadati</taxon>
        <taxon>Pseudomonadota</taxon>
        <taxon>Alphaproteobacteria</taxon>
        <taxon>Hyphomicrobiales</taxon>
        <taxon>Vineibacter</taxon>
    </lineage>
</organism>
<evidence type="ECO:0000256" key="1">
    <source>
        <dbReference type="ARBA" id="ARBA00023015"/>
    </source>
</evidence>
<dbReference type="PRINTS" id="PR00038">
    <property type="entry name" value="HTHLUXR"/>
</dbReference>
<dbReference type="OrthoDB" id="7321545at2"/>
<dbReference type="CDD" id="cd06170">
    <property type="entry name" value="LuxR_C_like"/>
    <property type="match status" value="1"/>
</dbReference>
<dbReference type="InterPro" id="IPR036388">
    <property type="entry name" value="WH-like_DNA-bd_sf"/>
</dbReference>
<dbReference type="SMART" id="SM00421">
    <property type="entry name" value="HTH_LUXR"/>
    <property type="match status" value="1"/>
</dbReference>
<dbReference type="EMBL" id="VDUZ01000018">
    <property type="protein sequence ID" value="TXL74466.1"/>
    <property type="molecule type" value="Genomic_DNA"/>
</dbReference>
<dbReference type="Proteomes" id="UP000321638">
    <property type="component" value="Unassembled WGS sequence"/>
</dbReference>
<dbReference type="Gene3D" id="3.30.450.20">
    <property type="entry name" value="PAS domain"/>
    <property type="match status" value="1"/>
</dbReference>
<evidence type="ECO:0000313" key="6">
    <source>
        <dbReference type="Proteomes" id="UP000321638"/>
    </source>
</evidence>
<dbReference type="Gene3D" id="1.10.10.10">
    <property type="entry name" value="Winged helix-like DNA-binding domain superfamily/Winged helix DNA-binding domain"/>
    <property type="match status" value="1"/>
</dbReference>
<evidence type="ECO:0000313" key="5">
    <source>
        <dbReference type="EMBL" id="TXL74466.1"/>
    </source>
</evidence>
<sequence length="379" mass="41260">MLATLPEPDLGIVDALQDAALDPSLWRDALERVAHRIGCIGGGILTQDPILKTGSALAGFGIDLAHTEQYFRHYAHVNPMLHRAIMPPLGQPLTAAALMPRHAFAMTEFCNDWIRPQGFSDAVGVVVHRDGTQFTWLSAMRPHCVDDWQRADLDALARLAPHVTRALRVAHRLGVLEEHQRALQEALDQVAHATMLIDRRGRLVFANAVAEALLGAQQTLTVAHGRLLACHPAADAALQAALARSLSHRRDEQHGIEDVPLPRAERRPLVLSVMPARGHAAERLDPDLRVAAIVVAVDPEARPWPRLGGFMNAYGLTPAEGKVLDAVVDGDGVDAIADRLGIRRTTVKTHLNRILGKTGTTRQHELIRLVAGSVPPLRS</sequence>
<dbReference type="PANTHER" id="PTHR44688">
    <property type="entry name" value="DNA-BINDING TRANSCRIPTIONAL ACTIVATOR DEVR_DOSR"/>
    <property type="match status" value="1"/>
</dbReference>
<gene>
    <name evidence="5" type="ORF">FHP25_17035</name>
</gene>
<keyword evidence="2" id="KW-0238">DNA-binding</keyword>
<dbReference type="RefSeq" id="WP_147848146.1">
    <property type="nucleotide sequence ID" value="NZ_VDUZ01000018.1"/>
</dbReference>
<keyword evidence="6" id="KW-1185">Reference proteome</keyword>
<evidence type="ECO:0000256" key="2">
    <source>
        <dbReference type="ARBA" id="ARBA00023125"/>
    </source>
</evidence>
<reference evidence="5 6" key="1">
    <citation type="submission" date="2019-06" db="EMBL/GenBank/DDBJ databases">
        <title>New taxonomy in bacterial strain CC-CFT640, isolated from vineyard.</title>
        <authorList>
            <person name="Lin S.-Y."/>
            <person name="Tsai C.-F."/>
            <person name="Young C.-C."/>
        </authorList>
    </citation>
    <scope>NUCLEOTIDE SEQUENCE [LARGE SCALE GENOMIC DNA]</scope>
    <source>
        <strain evidence="5 6">CC-CFT640</strain>
    </source>
</reference>
<dbReference type="GO" id="GO:0003677">
    <property type="term" value="F:DNA binding"/>
    <property type="evidence" value="ECO:0007669"/>
    <property type="project" value="UniProtKB-KW"/>
</dbReference>